<accession>A0AAI8Z7S7</accession>
<dbReference type="EMBL" id="CAVMBE010000100">
    <property type="protein sequence ID" value="CAK4034039.1"/>
    <property type="molecule type" value="Genomic_DNA"/>
</dbReference>
<dbReference type="AlphaFoldDB" id="A0AAI8Z7S7"/>
<evidence type="ECO:0000256" key="1">
    <source>
        <dbReference type="SAM" id="MobiDB-lite"/>
    </source>
</evidence>
<feature type="region of interest" description="Disordered" evidence="1">
    <location>
        <begin position="151"/>
        <end position="292"/>
    </location>
</feature>
<feature type="compositionally biased region" description="Basic and acidic residues" evidence="1">
    <location>
        <begin position="167"/>
        <end position="184"/>
    </location>
</feature>
<feature type="region of interest" description="Disordered" evidence="1">
    <location>
        <begin position="109"/>
        <end position="136"/>
    </location>
</feature>
<keyword evidence="3" id="KW-1185">Reference proteome</keyword>
<evidence type="ECO:0000313" key="3">
    <source>
        <dbReference type="Proteomes" id="UP001296104"/>
    </source>
</evidence>
<name>A0AAI8Z7S7_9PEZI</name>
<proteinExistence type="predicted"/>
<feature type="compositionally biased region" description="Basic and acidic residues" evidence="1">
    <location>
        <begin position="233"/>
        <end position="291"/>
    </location>
</feature>
<reference evidence="2" key="1">
    <citation type="submission" date="2023-11" db="EMBL/GenBank/DDBJ databases">
        <authorList>
            <person name="Alioto T."/>
            <person name="Alioto T."/>
            <person name="Gomez Garrido J."/>
        </authorList>
    </citation>
    <scope>NUCLEOTIDE SEQUENCE</scope>
</reference>
<organism evidence="2 3">
    <name type="scientific">Lecanosticta acicola</name>
    <dbReference type="NCBI Taxonomy" id="111012"/>
    <lineage>
        <taxon>Eukaryota</taxon>
        <taxon>Fungi</taxon>
        <taxon>Dikarya</taxon>
        <taxon>Ascomycota</taxon>
        <taxon>Pezizomycotina</taxon>
        <taxon>Dothideomycetes</taxon>
        <taxon>Dothideomycetidae</taxon>
        <taxon>Mycosphaerellales</taxon>
        <taxon>Mycosphaerellaceae</taxon>
        <taxon>Lecanosticta</taxon>
    </lineage>
</organism>
<gene>
    <name evidence="2" type="ORF">LECACI_7A009197</name>
</gene>
<evidence type="ECO:0000313" key="2">
    <source>
        <dbReference type="EMBL" id="CAK4034039.1"/>
    </source>
</evidence>
<protein>
    <submittedName>
        <fullName evidence="2">Uncharacterized protein</fullName>
    </submittedName>
</protein>
<sequence>MDVSVPPVVRGEFLYRDVLLVDVGGELKRHARAPETEIKQALNASTGQKDKTAHWYEAQLIHYGLQRSKEKNTAKLRLHEALNRKKLKAPPQHLVDMEAAMKKEYAAAVRKAKAQSTPSAGKKRAREDDVEQSVKKTKISVRVGDVSIDIDQSGTSSAKKPTAGKAKVTESKEKAPKATGEKKAKASTPKPKKSANLTQIGDTRDHSAGAMPPFYQDLGDLSEAKAKTPRKQTVKDSIKKEATKSETIKKKAVKKEPKVKNEPIVRPEPTVKPEPKVKSEPKVKPEPRNDFDQSQEQYMEEQPGFDESQSQKYVTGVYNISCPLLAEQAPDHADKFRLFVCVDQDGNRIWSGFELAWKSGVVKIDSTAWGVPLSFGWRAKDCEASGKGLRFGKGCFGDIEFYREQQVRGVFYNLFPEPVQFDGKRRAGPLWCGKAAWKFEQEWDDFPRQAYGR</sequence>
<dbReference type="Proteomes" id="UP001296104">
    <property type="component" value="Unassembled WGS sequence"/>
</dbReference>
<comment type="caution">
    <text evidence="2">The sequence shown here is derived from an EMBL/GenBank/DDBJ whole genome shotgun (WGS) entry which is preliminary data.</text>
</comment>